<evidence type="ECO:0000313" key="1">
    <source>
        <dbReference type="EMBL" id="MDB9440368.1"/>
    </source>
</evidence>
<gene>
    <name evidence="1" type="ORF">PN497_03100</name>
</gene>
<protein>
    <recommendedName>
        <fullName evidence="3">Transposase</fullName>
    </recommendedName>
</protein>
<proteinExistence type="predicted"/>
<name>A0ABT4ZLV6_9CYAN</name>
<evidence type="ECO:0008006" key="3">
    <source>
        <dbReference type="Google" id="ProtNLM"/>
    </source>
</evidence>
<dbReference type="EMBL" id="JAQMTI010000042">
    <property type="protein sequence ID" value="MDB9440368.1"/>
    <property type="molecule type" value="Genomic_DNA"/>
</dbReference>
<dbReference type="RefSeq" id="WP_272109576.1">
    <property type="nucleotide sequence ID" value="NZ_JAQMTI010000042.1"/>
</dbReference>
<sequence length="42" mass="5261">MMLYIVEKKYRCSEHKNYKQQSINTRNSIVHILWRHELQNLD</sequence>
<accession>A0ABT4ZLV6</accession>
<evidence type="ECO:0000313" key="2">
    <source>
        <dbReference type="Proteomes" id="UP001211711"/>
    </source>
</evidence>
<comment type="caution">
    <text evidence="1">The sequence shown here is derived from an EMBL/GenBank/DDBJ whole genome shotgun (WGS) entry which is preliminary data.</text>
</comment>
<organism evidence="1 2">
    <name type="scientific">Sphaerospermopsis kisseleviana CS-549</name>
    <dbReference type="NCBI Taxonomy" id="3021783"/>
    <lineage>
        <taxon>Bacteria</taxon>
        <taxon>Bacillati</taxon>
        <taxon>Cyanobacteriota</taxon>
        <taxon>Cyanophyceae</taxon>
        <taxon>Nostocales</taxon>
        <taxon>Aphanizomenonaceae</taxon>
        <taxon>Sphaerospermopsis</taxon>
        <taxon>Sphaerospermopsis kisseleviana</taxon>
    </lineage>
</organism>
<keyword evidence="2" id="KW-1185">Reference proteome</keyword>
<reference evidence="1 2" key="1">
    <citation type="submission" date="2023-01" db="EMBL/GenBank/DDBJ databases">
        <title>Genomes from the Australian National Cyanobacteria Reference Collection.</title>
        <authorList>
            <person name="Willis A."/>
            <person name="Lee E.M.F."/>
        </authorList>
    </citation>
    <scope>NUCLEOTIDE SEQUENCE [LARGE SCALE GENOMIC DNA]</scope>
    <source>
        <strain evidence="1 2">CS-549</strain>
    </source>
</reference>
<dbReference type="Proteomes" id="UP001211711">
    <property type="component" value="Unassembled WGS sequence"/>
</dbReference>